<accession>A0A1G5WKY9</accession>
<dbReference type="AlphaFoldDB" id="A0A1G5WKY9"/>
<evidence type="ECO:0000313" key="1">
    <source>
        <dbReference type="EMBL" id="SDA57895.1"/>
    </source>
</evidence>
<sequence length="144" mass="16946">MNIEMLLNDFNVYCLDENNWLIDNDSLIDYEISHNGVYVNLISIEEGHCSGCDEFDFYIVGNDFYNYSTDYVIRTPFEKINLPVGDDSELECFDFGAKIKSDEITYGINDDKFIAFDDDHLFYSENANLHEFLLEKMKEIMMKY</sequence>
<proteinExistence type="predicted"/>
<protein>
    <submittedName>
        <fullName evidence="1">Uncharacterized protein</fullName>
    </submittedName>
</protein>
<dbReference type="EMBL" id="FMXB01000010">
    <property type="protein sequence ID" value="SDA57895.1"/>
    <property type="molecule type" value="Genomic_DNA"/>
</dbReference>
<name>A0A1G5WKY9_9EURY</name>
<reference evidence="1 2" key="1">
    <citation type="submission" date="2016-10" db="EMBL/GenBank/DDBJ databases">
        <authorList>
            <person name="Varghese N."/>
            <person name="Submissions S."/>
        </authorList>
    </citation>
    <scope>NUCLEOTIDE SEQUENCE [LARGE SCALE GENOMIC DNA]</scope>
    <source>
        <strain evidence="1 2">DSM 16643</strain>
    </source>
</reference>
<gene>
    <name evidence="1" type="ORF">SAMN02910315_01447</name>
</gene>
<dbReference type="RefSeq" id="WP_149731984.1">
    <property type="nucleotide sequence ID" value="NZ_FMXB01000010.1"/>
</dbReference>
<dbReference type="Proteomes" id="UP000323439">
    <property type="component" value="Unassembled WGS sequence"/>
</dbReference>
<evidence type="ECO:0000313" key="2">
    <source>
        <dbReference type="Proteomes" id="UP000323439"/>
    </source>
</evidence>
<keyword evidence="2" id="KW-1185">Reference proteome</keyword>
<organism evidence="1 2">
    <name type="scientific">Methanobrevibacter millerae</name>
    <dbReference type="NCBI Taxonomy" id="230361"/>
    <lineage>
        <taxon>Archaea</taxon>
        <taxon>Methanobacteriati</taxon>
        <taxon>Methanobacteriota</taxon>
        <taxon>Methanomada group</taxon>
        <taxon>Methanobacteria</taxon>
        <taxon>Methanobacteriales</taxon>
        <taxon>Methanobacteriaceae</taxon>
        <taxon>Methanobrevibacter</taxon>
    </lineage>
</organism>